<dbReference type="RefSeq" id="WP_011988441.1">
    <property type="nucleotide sequence ID" value="NC_009704.1"/>
</dbReference>
<dbReference type="KEGG" id="ypi:YpsIP31758_A0041"/>
<dbReference type="Proteomes" id="UP000002412">
    <property type="component" value="Plasmid p_59kb"/>
</dbReference>
<geneLocation type="plasmid" evidence="2">
    <name>plasmid_59kb</name>
</geneLocation>
<proteinExistence type="predicted"/>
<evidence type="ECO:0000313" key="1">
    <source>
        <dbReference type="EMBL" id="ABS45597.1"/>
    </source>
</evidence>
<organism evidence="1 2">
    <name type="scientific">Yersinia pseudotuberculosis serotype O:1b (strain IP 31758)</name>
    <dbReference type="NCBI Taxonomy" id="349747"/>
    <lineage>
        <taxon>Bacteria</taxon>
        <taxon>Pseudomonadati</taxon>
        <taxon>Pseudomonadota</taxon>
        <taxon>Gammaproteobacteria</taxon>
        <taxon>Enterobacterales</taxon>
        <taxon>Yersiniaceae</taxon>
        <taxon>Yersinia</taxon>
    </lineage>
</organism>
<name>A0A0U1QT88_YERP3</name>
<evidence type="ECO:0000313" key="2">
    <source>
        <dbReference type="Proteomes" id="UP000002412"/>
    </source>
</evidence>
<sequence length="345" mass="40233">MHRQNSPSIFNDAQFIHTQEKTRRGEANALRKGVSKIHRRYIPAFNDSVPRGAAGQVVARMRNHDWKRNQALCELRKSGYTPFKKRTDPNFVPKPMRITPRSECREALTALSLALAANCNYDPTAEYPFEVMCSIEDLARSMGVLHVYEDGRKAYDILLNALSVIEQLNYCVVHREIDPDVGQYKPIRMWLTPQFFLSRGFQMDEVRELLNKYRQWAIKNGLSESLKKKYQRHLLRMARLGIDIERRHSLKNLLRKIKRQVVSADLQDEKKAAVVDIGQYLDKLAKAPKKIKKASLTPYETAYQRWAESMPRSDIYRMKWAIEKEYPDLRGEAYYKLLLERAGAI</sequence>
<reference evidence="1 2" key="1">
    <citation type="journal article" date="2007" name="PLoS Genet.">
        <title>The complete genome sequence of Yersinia pseudotuberculosis IP31758, the causative agent of Far East scarlet-like fever.</title>
        <authorList>
            <person name="Eppinger M."/>
            <person name="Rosovitz M.J."/>
            <person name="Fricke W.F."/>
            <person name="Rasko D.A."/>
            <person name="Kokorina G."/>
            <person name="Fayolle C."/>
            <person name="Lindler L.E."/>
            <person name="Carniel E."/>
            <person name="Ravel J."/>
        </authorList>
    </citation>
    <scope>NUCLEOTIDE SEQUENCE [LARGE SCALE GENOMIC DNA]</scope>
    <source>
        <strain evidence="1 2">IP 31758</strain>
        <plasmid evidence="2">Plasmid plasmid_59kb</plasmid>
    </source>
</reference>
<evidence type="ECO:0008006" key="3">
    <source>
        <dbReference type="Google" id="ProtNLM"/>
    </source>
</evidence>
<dbReference type="EMBL" id="CP000718">
    <property type="protein sequence ID" value="ABS45597.1"/>
    <property type="molecule type" value="Genomic_DNA"/>
</dbReference>
<gene>
    <name evidence="1" type="ordered locus">YpsIP31758_A0041</name>
</gene>
<protein>
    <recommendedName>
        <fullName evidence="3">Replication protein</fullName>
    </recommendedName>
</protein>
<dbReference type="HOGENOM" id="CLU_939214_0_0_6"/>
<keyword evidence="1" id="KW-0614">Plasmid</keyword>
<accession>A0A0U1QT88</accession>
<dbReference type="AlphaFoldDB" id="A0A0U1QT88"/>